<feature type="region of interest" description="Disordered" evidence="1">
    <location>
        <begin position="195"/>
        <end position="270"/>
    </location>
</feature>
<sequence length="317" mass="34951">MPSKIQRKRAMRKEQHQRSVRSKSPLKDCGHPPNVQNAVKTNNDDVLNSDHALIVSPTRHGFSISQTSLGISSLSVIPSSSMEGAFSSSRTRITNDSVSSETFEKIRRLNDTNVDCIDNDFDNSSRASSICSSKKRGRPKRGGQGGRPDGNLPNPQYLNENPILSAHHNKISSSNFSTFSQNTSPLLTPNFSISPPLTPFSITSEKTAPREMRNMSESSFDTESLISIESSSVCSSRPSSPNNSFASKRGRPKKKLRTGRPKKQTSLQPQVPMVPTINFENLPLLNFSTQQTNDPGAICNRAFMALRDEDNDRAPFV</sequence>
<dbReference type="Proteomes" id="UP000580250">
    <property type="component" value="Unassembled WGS sequence"/>
</dbReference>
<accession>A0A6V7VX58</accession>
<dbReference type="AlphaFoldDB" id="A0A6V7VX58"/>
<dbReference type="EMBL" id="CAJEWN010000346">
    <property type="protein sequence ID" value="CAD2179516.1"/>
    <property type="molecule type" value="Genomic_DNA"/>
</dbReference>
<comment type="caution">
    <text evidence="2">The sequence shown here is derived from an EMBL/GenBank/DDBJ whole genome shotgun (WGS) entry which is preliminary data.</text>
</comment>
<feature type="compositionally biased region" description="Basic residues" evidence="1">
    <location>
        <begin position="1"/>
        <end position="11"/>
    </location>
</feature>
<name>A0A6V7VX58_MELEN</name>
<evidence type="ECO:0000313" key="3">
    <source>
        <dbReference type="Proteomes" id="UP000580250"/>
    </source>
</evidence>
<protein>
    <submittedName>
        <fullName evidence="2">Uncharacterized protein</fullName>
    </submittedName>
</protein>
<feature type="compositionally biased region" description="Polar residues" evidence="1">
    <location>
        <begin position="195"/>
        <end position="206"/>
    </location>
</feature>
<proteinExistence type="predicted"/>
<feature type="region of interest" description="Disordered" evidence="1">
    <location>
        <begin position="125"/>
        <end position="158"/>
    </location>
</feature>
<feature type="compositionally biased region" description="Basic residues" evidence="1">
    <location>
        <begin position="248"/>
        <end position="263"/>
    </location>
</feature>
<reference evidence="2 3" key="1">
    <citation type="submission" date="2020-08" db="EMBL/GenBank/DDBJ databases">
        <authorList>
            <person name="Koutsovoulos G."/>
            <person name="Danchin GJ E."/>
        </authorList>
    </citation>
    <scope>NUCLEOTIDE SEQUENCE [LARGE SCALE GENOMIC DNA]</scope>
</reference>
<gene>
    <name evidence="2" type="ORF">MENT_LOCUS31522</name>
</gene>
<feature type="compositionally biased region" description="Low complexity" evidence="1">
    <location>
        <begin position="224"/>
        <end position="247"/>
    </location>
</feature>
<evidence type="ECO:0000256" key="1">
    <source>
        <dbReference type="SAM" id="MobiDB-lite"/>
    </source>
</evidence>
<feature type="region of interest" description="Disordered" evidence="1">
    <location>
        <begin position="1"/>
        <end position="38"/>
    </location>
</feature>
<evidence type="ECO:0000313" key="2">
    <source>
        <dbReference type="EMBL" id="CAD2179516.1"/>
    </source>
</evidence>
<organism evidence="2 3">
    <name type="scientific">Meloidogyne enterolobii</name>
    <name type="common">Root-knot nematode worm</name>
    <name type="synonym">Meloidogyne mayaguensis</name>
    <dbReference type="NCBI Taxonomy" id="390850"/>
    <lineage>
        <taxon>Eukaryota</taxon>
        <taxon>Metazoa</taxon>
        <taxon>Ecdysozoa</taxon>
        <taxon>Nematoda</taxon>
        <taxon>Chromadorea</taxon>
        <taxon>Rhabditida</taxon>
        <taxon>Tylenchina</taxon>
        <taxon>Tylenchomorpha</taxon>
        <taxon>Tylenchoidea</taxon>
        <taxon>Meloidogynidae</taxon>
        <taxon>Meloidogyninae</taxon>
        <taxon>Meloidogyne</taxon>
    </lineage>
</organism>